<dbReference type="OMA" id="SDYDLNC"/>
<evidence type="ECO:0000256" key="1">
    <source>
        <dbReference type="ARBA" id="ARBA00006180"/>
    </source>
</evidence>
<dbReference type="VEuPathDB" id="FungiDB:DIURU_000954"/>
<feature type="region of interest" description="Disordered" evidence="3">
    <location>
        <begin position="73"/>
        <end position="95"/>
    </location>
</feature>
<evidence type="ECO:0000256" key="3">
    <source>
        <dbReference type="SAM" id="MobiDB-lite"/>
    </source>
</evidence>
<dbReference type="Pfam" id="PF04499">
    <property type="entry name" value="SAPS"/>
    <property type="match status" value="1"/>
</dbReference>
<dbReference type="OrthoDB" id="295029at2759"/>
<accession>A0A642UW49</accession>
<dbReference type="EMBL" id="SWFT01000033">
    <property type="protein sequence ID" value="KAA8906545.1"/>
    <property type="molecule type" value="Genomic_DNA"/>
</dbReference>
<dbReference type="AlphaFoldDB" id="A0A642UW49"/>
<sequence>MSFWPFSNPLASHSRLQKFLDDHASPSAVSASELVADRELAREIVYELHQIKGNFSESAAGFVFTNDPGSSAASVATNSAASHHEGDGGDKEPSQTKGVKLLEIIVQPQVLDGLLDYLVRSVKLFEDERRREDEVLQKLIRESPDKTKVAMSDKEIRGELDQQIEVTEEVLLGEAETDDHIPISTHKPTRKPPPGTKDPSPVSKASESADMFEESVTRELSPDFSDDPLDKVARDPSVCKNDDDDEHGEETAQEKFIRELQTASDILSTDIWIISNRIIETPAMEKLWSILSMPGLHESSPTVNHVVHILDQLMDANSIELLNFIRRQPDLVDTFVSNIDIPVIMDYFLRVIQTDKPDSPTGIVQSLSAQGLIPKLVDILKPDPEWFSQNPPSAFVPNPDHYFRQSSATDFLKALITISSNTALAVTLETNIGPNPLTRELVSPPIIKTMVEEVMLYQPPQKIPGWTNKPGFINCVGIIIEVIRKNNSDYDLNCGPYSVALDHSDDANGTTGEVNASVMFKWLKDFEENPPGPRDPIYLGGMLEILCGYLDTFSAIIEQPAAEGDEDTQLGYTKFKISELIAELLHCSNMILLNSRRFQEIMRVRDHVRAHQDHRLAYALNDLLPAAVNKMSVDSDSEDEVLSSVSWDDDDVRREIDRIDHDYDSEDEEPSISAENPFVGPQRDAAMRKHPCIGDYFKMKLIDSNILINITNKFTEYPWHNFFHNVVFDLIQQIFNGKLNSYNSFLIVELFKRERGHLVQMIVDSYQHHHDDEFRPGYMGHLILIAEEVVKFTNLYKPDLISPVIVEAVTSDKWEWFVDNVLLKTREVYNVVLGADADDTRSETDADYALEEDKANHVILLSDPSNHDEFVHDTSPEVAPAPTNSPSNENNDHADDTTKSPPPSEDQLLDEELQGIEKAHPSLDQSLTVDPTSDESSPQSPEEELDEQEEVKEDEDAGSDDDHELRRVPRHV</sequence>
<name>A0A642UW49_DIURU</name>
<dbReference type="PANTHER" id="PTHR12634:SF8">
    <property type="entry name" value="FIERY MOUNTAIN, ISOFORM D"/>
    <property type="match status" value="1"/>
</dbReference>
<keyword evidence="5" id="KW-1185">Reference proteome</keyword>
<evidence type="ECO:0000313" key="4">
    <source>
        <dbReference type="EMBL" id="KAA8906545.1"/>
    </source>
</evidence>
<feature type="region of interest" description="Disordered" evidence="3">
    <location>
        <begin position="865"/>
        <end position="972"/>
    </location>
</feature>
<dbReference type="GeneID" id="54779607"/>
<dbReference type="InterPro" id="IPR007587">
    <property type="entry name" value="SAPS"/>
</dbReference>
<dbReference type="PANTHER" id="PTHR12634">
    <property type="entry name" value="SIT4 YEAST -ASSOCIATING PROTEIN-RELATED"/>
    <property type="match status" value="1"/>
</dbReference>
<dbReference type="Proteomes" id="UP000449547">
    <property type="component" value="Unassembled WGS sequence"/>
</dbReference>
<dbReference type="GO" id="GO:0005634">
    <property type="term" value="C:nucleus"/>
    <property type="evidence" value="ECO:0007669"/>
    <property type="project" value="TreeGrafter"/>
</dbReference>
<dbReference type="RefSeq" id="XP_034014186.1">
    <property type="nucleotide sequence ID" value="XM_034159259.1"/>
</dbReference>
<feature type="compositionally biased region" description="Basic and acidic residues" evidence="3">
    <location>
        <begin position="865"/>
        <end position="875"/>
    </location>
</feature>
<reference evidence="4 5" key="1">
    <citation type="submission" date="2019-07" db="EMBL/GenBank/DDBJ databases">
        <title>Genome assembly of two rare yeast pathogens: Diutina rugosa and Trichomonascus ciferrii.</title>
        <authorList>
            <person name="Mixao V."/>
            <person name="Saus E."/>
            <person name="Hansen A."/>
            <person name="Lass-Flor C."/>
            <person name="Gabaldon T."/>
        </authorList>
    </citation>
    <scope>NUCLEOTIDE SEQUENCE [LARGE SCALE GENOMIC DNA]</scope>
    <source>
        <strain evidence="4 5">CBS 613</strain>
    </source>
</reference>
<evidence type="ECO:0000313" key="5">
    <source>
        <dbReference type="Proteomes" id="UP000449547"/>
    </source>
</evidence>
<evidence type="ECO:0000256" key="2">
    <source>
        <dbReference type="ARBA" id="ARBA00023306"/>
    </source>
</evidence>
<gene>
    <name evidence="4" type="ORF">DIURU_000954</name>
</gene>
<feature type="compositionally biased region" description="Basic and acidic residues" evidence="3">
    <location>
        <begin position="963"/>
        <end position="972"/>
    </location>
</feature>
<dbReference type="GO" id="GO:0019888">
    <property type="term" value="F:protein phosphatase regulator activity"/>
    <property type="evidence" value="ECO:0007669"/>
    <property type="project" value="TreeGrafter"/>
</dbReference>
<protein>
    <submittedName>
        <fullName evidence="4">Uncharacterized protein</fullName>
    </submittedName>
</protein>
<dbReference type="GO" id="GO:0005829">
    <property type="term" value="C:cytosol"/>
    <property type="evidence" value="ECO:0007669"/>
    <property type="project" value="TreeGrafter"/>
</dbReference>
<keyword evidence="2" id="KW-0131">Cell cycle</keyword>
<feature type="compositionally biased region" description="Acidic residues" evidence="3">
    <location>
        <begin position="941"/>
        <end position="962"/>
    </location>
</feature>
<feature type="region of interest" description="Disordered" evidence="3">
    <location>
        <begin position="173"/>
        <end position="252"/>
    </location>
</feature>
<dbReference type="GO" id="GO:0019903">
    <property type="term" value="F:protein phosphatase binding"/>
    <property type="evidence" value="ECO:0007669"/>
    <property type="project" value="InterPro"/>
</dbReference>
<proteinExistence type="inferred from homology"/>
<feature type="compositionally biased region" description="Basic and acidic residues" evidence="3">
    <location>
        <begin position="82"/>
        <end position="94"/>
    </location>
</feature>
<organism evidence="4 5">
    <name type="scientific">Diutina rugosa</name>
    <name type="common">Yeast</name>
    <name type="synonym">Candida rugosa</name>
    <dbReference type="NCBI Taxonomy" id="5481"/>
    <lineage>
        <taxon>Eukaryota</taxon>
        <taxon>Fungi</taxon>
        <taxon>Dikarya</taxon>
        <taxon>Ascomycota</taxon>
        <taxon>Saccharomycotina</taxon>
        <taxon>Pichiomycetes</taxon>
        <taxon>Debaryomycetaceae</taxon>
        <taxon>Diutina</taxon>
    </lineage>
</organism>
<comment type="caution">
    <text evidence="4">The sequence shown here is derived from an EMBL/GenBank/DDBJ whole genome shotgun (WGS) entry which is preliminary data.</text>
</comment>
<comment type="similarity">
    <text evidence="1">Belongs to the SAPS family.</text>
</comment>